<dbReference type="OrthoDB" id="531817at2"/>
<proteinExistence type="predicted"/>
<comment type="caution">
    <text evidence="1">The sequence shown here is derived from an EMBL/GenBank/DDBJ whole genome shotgun (WGS) entry which is preliminary data.</text>
</comment>
<gene>
    <name evidence="1" type="ORF">DQQ10_13350</name>
</gene>
<organism evidence="1 2">
    <name type="scientific">Pseudochryseolinea flava</name>
    <dbReference type="NCBI Taxonomy" id="2059302"/>
    <lineage>
        <taxon>Bacteria</taxon>
        <taxon>Pseudomonadati</taxon>
        <taxon>Bacteroidota</taxon>
        <taxon>Cytophagia</taxon>
        <taxon>Cytophagales</taxon>
        <taxon>Fulvivirgaceae</taxon>
        <taxon>Pseudochryseolinea</taxon>
    </lineage>
</organism>
<name>A0A364Y3J0_9BACT</name>
<dbReference type="RefSeq" id="WP_112747379.1">
    <property type="nucleotide sequence ID" value="NZ_QMFY01000006.1"/>
</dbReference>
<keyword evidence="2" id="KW-1185">Reference proteome</keyword>
<protein>
    <submittedName>
        <fullName evidence="1">Uncharacterized protein</fullName>
    </submittedName>
</protein>
<dbReference type="Proteomes" id="UP000251889">
    <property type="component" value="Unassembled WGS sequence"/>
</dbReference>
<dbReference type="EMBL" id="QMFY01000006">
    <property type="protein sequence ID" value="RAW00579.1"/>
    <property type="molecule type" value="Genomic_DNA"/>
</dbReference>
<reference evidence="1 2" key="1">
    <citation type="submission" date="2018-06" db="EMBL/GenBank/DDBJ databases">
        <title>Chryseolinea flavus sp. nov., a member of the phylum Bacteroidetes isolated from soil.</title>
        <authorList>
            <person name="Li Y."/>
            <person name="Wang J."/>
        </authorList>
    </citation>
    <scope>NUCLEOTIDE SEQUENCE [LARGE SCALE GENOMIC DNA]</scope>
    <source>
        <strain evidence="1 2">SDU1-6</strain>
    </source>
</reference>
<evidence type="ECO:0000313" key="2">
    <source>
        <dbReference type="Proteomes" id="UP000251889"/>
    </source>
</evidence>
<sequence length="86" mass="9367">MRSREVTDSNSTRWSCVQAFTGTNGKAAKEAVQLTENSENKVEVICTPSGGAQTVRLRLDPQWDVSVSDEALVSAIEKQTNHISSD</sequence>
<accession>A0A364Y3J0</accession>
<dbReference type="AlphaFoldDB" id="A0A364Y3J0"/>
<evidence type="ECO:0000313" key="1">
    <source>
        <dbReference type="EMBL" id="RAW00579.1"/>
    </source>
</evidence>